<gene>
    <name evidence="4" type="ORF">JDN41_00230</name>
</gene>
<organism evidence="4 5">
    <name type="scientific">Rhodomicrobium udaipurense</name>
    <dbReference type="NCBI Taxonomy" id="1202716"/>
    <lineage>
        <taxon>Bacteria</taxon>
        <taxon>Pseudomonadati</taxon>
        <taxon>Pseudomonadota</taxon>
        <taxon>Alphaproteobacteria</taxon>
        <taxon>Hyphomicrobiales</taxon>
        <taxon>Hyphomicrobiaceae</taxon>
        <taxon>Rhodomicrobium</taxon>
    </lineage>
</organism>
<feature type="domain" description="Response regulatory" evidence="3">
    <location>
        <begin position="4"/>
        <end position="120"/>
    </location>
</feature>
<dbReference type="InterPro" id="IPR050595">
    <property type="entry name" value="Bact_response_regulator"/>
</dbReference>
<evidence type="ECO:0000313" key="4">
    <source>
        <dbReference type="EMBL" id="MBJ7541982.1"/>
    </source>
</evidence>
<protein>
    <submittedName>
        <fullName evidence="4">Response regulator</fullName>
    </submittedName>
</protein>
<comment type="caution">
    <text evidence="4">The sequence shown here is derived from an EMBL/GenBank/DDBJ whole genome shotgun (WGS) entry which is preliminary data.</text>
</comment>
<name>A0A8I1G7E8_9HYPH</name>
<evidence type="ECO:0000313" key="5">
    <source>
        <dbReference type="Proteomes" id="UP000623250"/>
    </source>
</evidence>
<dbReference type="PANTHER" id="PTHR44591">
    <property type="entry name" value="STRESS RESPONSE REGULATOR PROTEIN 1"/>
    <property type="match status" value="1"/>
</dbReference>
<evidence type="ECO:0000256" key="1">
    <source>
        <dbReference type="ARBA" id="ARBA00022553"/>
    </source>
</evidence>
<proteinExistence type="predicted"/>
<dbReference type="Proteomes" id="UP000623250">
    <property type="component" value="Unassembled WGS sequence"/>
</dbReference>
<evidence type="ECO:0000256" key="2">
    <source>
        <dbReference type="PROSITE-ProRule" id="PRU00169"/>
    </source>
</evidence>
<dbReference type="InterPro" id="IPR011006">
    <property type="entry name" value="CheY-like_superfamily"/>
</dbReference>
<dbReference type="GO" id="GO:0000160">
    <property type="term" value="P:phosphorelay signal transduction system"/>
    <property type="evidence" value="ECO:0007669"/>
    <property type="project" value="InterPro"/>
</dbReference>
<dbReference type="PROSITE" id="PS50110">
    <property type="entry name" value="RESPONSE_REGULATORY"/>
    <property type="match status" value="1"/>
</dbReference>
<dbReference type="FunFam" id="3.40.50.2300:FF:000074">
    <property type="entry name" value="Fis family transcriptional regulator"/>
    <property type="match status" value="1"/>
</dbReference>
<dbReference type="EMBL" id="JAEMUK010000002">
    <property type="protein sequence ID" value="MBJ7541982.1"/>
    <property type="molecule type" value="Genomic_DNA"/>
</dbReference>
<dbReference type="InterPro" id="IPR001789">
    <property type="entry name" value="Sig_transdc_resp-reg_receiver"/>
</dbReference>
<dbReference type="CDD" id="cd17562">
    <property type="entry name" value="REC_CheY4-like"/>
    <property type="match status" value="1"/>
</dbReference>
<accession>A0A8I1G7E8</accession>
<evidence type="ECO:0000259" key="3">
    <source>
        <dbReference type="PROSITE" id="PS50110"/>
    </source>
</evidence>
<dbReference type="SUPFAM" id="SSF52172">
    <property type="entry name" value="CheY-like"/>
    <property type="match status" value="1"/>
</dbReference>
<keyword evidence="1 2" id="KW-0597">Phosphoprotein</keyword>
<sequence length="121" mass="13195">MAKRVLTVDDSKTMRDMVAFTLKNAGFDVVEAEDGQKGLTVLGSASVDVIITDVNMPNMDGMTFIRHVRSQPQFKATPILVLTTEGSDETKQKGREAGATGWIVKPFSPEKLLQVVNKVCP</sequence>
<dbReference type="SMART" id="SM00448">
    <property type="entry name" value="REC"/>
    <property type="match status" value="1"/>
</dbReference>
<dbReference type="PANTHER" id="PTHR44591:SF25">
    <property type="entry name" value="CHEMOTAXIS TWO-COMPONENT RESPONSE REGULATOR"/>
    <property type="match status" value="1"/>
</dbReference>
<dbReference type="AlphaFoldDB" id="A0A8I1G7E8"/>
<dbReference type="RefSeq" id="WP_037236333.1">
    <property type="nucleotide sequence ID" value="NZ_JAEMUK010000002.1"/>
</dbReference>
<keyword evidence="5" id="KW-1185">Reference proteome</keyword>
<feature type="modified residue" description="4-aspartylphosphate" evidence="2">
    <location>
        <position position="53"/>
    </location>
</feature>
<dbReference type="Pfam" id="PF00072">
    <property type="entry name" value="Response_reg"/>
    <property type="match status" value="1"/>
</dbReference>
<dbReference type="Gene3D" id="3.40.50.2300">
    <property type="match status" value="1"/>
</dbReference>
<reference evidence="4 5" key="1">
    <citation type="submission" date="2020-12" db="EMBL/GenBank/DDBJ databases">
        <title>Revised draft genomes of Rhodomicrobium vannielii ATCC 17100 and Rhodomicrobium udaipurense JA643.</title>
        <authorList>
            <person name="Conners E.M."/>
            <person name="Davenport E.J."/>
            <person name="Bose A."/>
        </authorList>
    </citation>
    <scope>NUCLEOTIDE SEQUENCE [LARGE SCALE GENOMIC DNA]</scope>
    <source>
        <strain evidence="4 5">JA643</strain>
    </source>
</reference>